<sequence>MTTTRQERPAERTVPVGELGFAGGVVALGVFALVRAGSINEPLTAGSMGPRALPYLVGGALVLSGLAVVAAVLRGHRGEAEHGEDVADDEHTDWRVVGMLVALFLVHVFLIIPAGWPVAATVLFSGSAVVLGAKPWWRAIVIGLLLALVLQASFAGGLGVSLPAGPLLEGVSFLRG</sequence>
<feature type="transmembrane region" description="Helical" evidence="1">
    <location>
        <begin position="136"/>
        <end position="160"/>
    </location>
</feature>
<protein>
    <submittedName>
        <fullName evidence="3">Tripartite tricarboxylate transporter TctB family protein</fullName>
    </submittedName>
</protein>
<reference evidence="4" key="1">
    <citation type="journal article" date="2019" name="Int. J. Syst. Evol. Microbiol.">
        <title>The Global Catalogue of Microorganisms (GCM) 10K type strain sequencing project: providing services to taxonomists for standard genome sequencing and annotation.</title>
        <authorList>
            <consortium name="The Broad Institute Genomics Platform"/>
            <consortium name="The Broad Institute Genome Sequencing Center for Infectious Disease"/>
            <person name="Wu L."/>
            <person name="Ma J."/>
        </authorList>
    </citation>
    <scope>NUCLEOTIDE SEQUENCE [LARGE SCALE GENOMIC DNA]</scope>
    <source>
        <strain evidence="4">FCH27</strain>
    </source>
</reference>
<feature type="transmembrane region" description="Helical" evidence="1">
    <location>
        <begin position="21"/>
        <end position="40"/>
    </location>
</feature>
<keyword evidence="1" id="KW-0812">Transmembrane</keyword>
<evidence type="ECO:0000259" key="2">
    <source>
        <dbReference type="Pfam" id="PF07331"/>
    </source>
</evidence>
<dbReference type="Pfam" id="PF07331">
    <property type="entry name" value="TctB"/>
    <property type="match status" value="1"/>
</dbReference>
<dbReference type="Proteomes" id="UP001596524">
    <property type="component" value="Unassembled WGS sequence"/>
</dbReference>
<evidence type="ECO:0000313" key="3">
    <source>
        <dbReference type="EMBL" id="MFC7361602.1"/>
    </source>
</evidence>
<keyword evidence="4" id="KW-1185">Reference proteome</keyword>
<feature type="transmembrane region" description="Helical" evidence="1">
    <location>
        <begin position="94"/>
        <end position="116"/>
    </location>
</feature>
<evidence type="ECO:0000313" key="4">
    <source>
        <dbReference type="Proteomes" id="UP001596524"/>
    </source>
</evidence>
<name>A0ABW2N6F1_9ACTN</name>
<feature type="transmembrane region" description="Helical" evidence="1">
    <location>
        <begin position="52"/>
        <end position="73"/>
    </location>
</feature>
<comment type="caution">
    <text evidence="3">The sequence shown here is derived from an EMBL/GenBank/DDBJ whole genome shotgun (WGS) entry which is preliminary data.</text>
</comment>
<evidence type="ECO:0000256" key="1">
    <source>
        <dbReference type="SAM" id="Phobius"/>
    </source>
</evidence>
<proteinExistence type="predicted"/>
<gene>
    <name evidence="3" type="ORF">ACFQO6_15105</name>
</gene>
<organism evidence="3 4">
    <name type="scientific">Nocardioides astragali</name>
    <dbReference type="NCBI Taxonomy" id="1776736"/>
    <lineage>
        <taxon>Bacteria</taxon>
        <taxon>Bacillati</taxon>
        <taxon>Actinomycetota</taxon>
        <taxon>Actinomycetes</taxon>
        <taxon>Propionibacteriales</taxon>
        <taxon>Nocardioidaceae</taxon>
        <taxon>Nocardioides</taxon>
    </lineage>
</organism>
<dbReference type="EMBL" id="JBHTCH010000017">
    <property type="protein sequence ID" value="MFC7361602.1"/>
    <property type="molecule type" value="Genomic_DNA"/>
</dbReference>
<accession>A0ABW2N6F1</accession>
<dbReference type="InterPro" id="IPR009936">
    <property type="entry name" value="DUF1468"/>
</dbReference>
<dbReference type="RefSeq" id="WP_255891190.1">
    <property type="nucleotide sequence ID" value="NZ_JAFMZM010000004.1"/>
</dbReference>
<keyword evidence="1" id="KW-1133">Transmembrane helix</keyword>
<keyword evidence="1" id="KW-0472">Membrane</keyword>
<feature type="domain" description="DUF1468" evidence="2">
    <location>
        <begin position="23"/>
        <end position="163"/>
    </location>
</feature>